<dbReference type="PANTHER" id="PTHR11601">
    <property type="entry name" value="CYSTEINE DESULFURYLASE FAMILY MEMBER"/>
    <property type="match status" value="1"/>
</dbReference>
<dbReference type="InterPro" id="IPR015422">
    <property type="entry name" value="PyrdxlP-dep_Trfase_small"/>
</dbReference>
<protein>
    <recommendedName>
        <fullName evidence="3">cysteine desulfurase</fullName>
        <ecNumber evidence="3">2.8.1.7</ecNumber>
    </recommendedName>
</protein>
<evidence type="ECO:0000256" key="8">
    <source>
        <dbReference type="ARBA" id="ARBA00023014"/>
    </source>
</evidence>
<proteinExistence type="inferred from homology"/>
<dbReference type="AlphaFoldDB" id="A0A6J7E460"/>
<dbReference type="PROSITE" id="PS00595">
    <property type="entry name" value="AA_TRANSFER_CLASS_5"/>
    <property type="match status" value="1"/>
</dbReference>
<dbReference type="PIRSF" id="PIRSF005572">
    <property type="entry name" value="NifS"/>
    <property type="match status" value="1"/>
</dbReference>
<keyword evidence="7" id="KW-0408">Iron</keyword>
<sequence length="372" mass="39304">MAYLDAGSSQRLNEAGRHALEQALDQGWADPVRLHSQGRKSALLAEQSISTIAQVLKVQRDEVHILPSGTHAAHAAIAGTAYARRRVDSPAIISAVEHSCVINATAALSQCQSLQLGVDQFGLIDPEELEATLRESGARFVAVQSVNQETGTTQDVQAIAQLCSAAEVPYIVDASHSIGHEQTPQSFDALIASAHKWGGPVGVGLLILRTGTPWHPTSLTQTLGVFGQGFPNVPVLAATAASLVQADQEHRSNRDRLMTLTEKIRAHAATLDGVEVLGHPTQRAAHLVTINVPLIAGDVIVEHLDRLGVAVASGSACSSSPLDPSHVLLAMGIQTYGNVRVGLSHTTTEADVDEFLSCLPRALEAIRATSAY</sequence>
<comment type="cofactor">
    <cofactor evidence="1">
        <name>pyridoxal 5'-phosphate</name>
        <dbReference type="ChEBI" id="CHEBI:597326"/>
    </cofactor>
</comment>
<reference evidence="10" key="1">
    <citation type="submission" date="2020-05" db="EMBL/GenBank/DDBJ databases">
        <authorList>
            <person name="Chiriac C."/>
            <person name="Salcher M."/>
            <person name="Ghai R."/>
            <person name="Kavagutti S V."/>
        </authorList>
    </citation>
    <scope>NUCLEOTIDE SEQUENCE</scope>
</reference>
<dbReference type="GO" id="GO:0046872">
    <property type="term" value="F:metal ion binding"/>
    <property type="evidence" value="ECO:0007669"/>
    <property type="project" value="UniProtKB-KW"/>
</dbReference>
<dbReference type="GO" id="GO:0031071">
    <property type="term" value="F:cysteine desulfurase activity"/>
    <property type="evidence" value="ECO:0007669"/>
    <property type="project" value="UniProtKB-EC"/>
</dbReference>
<evidence type="ECO:0000256" key="6">
    <source>
        <dbReference type="ARBA" id="ARBA00022898"/>
    </source>
</evidence>
<keyword evidence="4" id="KW-0808">Transferase</keyword>
<dbReference type="InterPro" id="IPR000192">
    <property type="entry name" value="Aminotrans_V_dom"/>
</dbReference>
<accession>A0A6J7E460</accession>
<dbReference type="SUPFAM" id="SSF53383">
    <property type="entry name" value="PLP-dependent transferases"/>
    <property type="match status" value="1"/>
</dbReference>
<dbReference type="InterPro" id="IPR016454">
    <property type="entry name" value="Cysteine_dSase"/>
</dbReference>
<dbReference type="Pfam" id="PF00266">
    <property type="entry name" value="Aminotran_5"/>
    <property type="match status" value="1"/>
</dbReference>
<dbReference type="InterPro" id="IPR015424">
    <property type="entry name" value="PyrdxlP-dep_Trfase"/>
</dbReference>
<evidence type="ECO:0000256" key="4">
    <source>
        <dbReference type="ARBA" id="ARBA00022679"/>
    </source>
</evidence>
<gene>
    <name evidence="10" type="ORF">UFOPK3401_01169</name>
</gene>
<dbReference type="PANTHER" id="PTHR11601:SF34">
    <property type="entry name" value="CYSTEINE DESULFURASE"/>
    <property type="match status" value="1"/>
</dbReference>
<organism evidence="10">
    <name type="scientific">freshwater metagenome</name>
    <dbReference type="NCBI Taxonomy" id="449393"/>
    <lineage>
        <taxon>unclassified sequences</taxon>
        <taxon>metagenomes</taxon>
        <taxon>ecological metagenomes</taxon>
    </lineage>
</organism>
<keyword evidence="5" id="KW-0479">Metal-binding</keyword>
<evidence type="ECO:0000256" key="3">
    <source>
        <dbReference type="ARBA" id="ARBA00012239"/>
    </source>
</evidence>
<evidence type="ECO:0000256" key="2">
    <source>
        <dbReference type="ARBA" id="ARBA00006490"/>
    </source>
</evidence>
<dbReference type="InterPro" id="IPR015421">
    <property type="entry name" value="PyrdxlP-dep_Trfase_major"/>
</dbReference>
<feature type="domain" description="Aminotransferase class V" evidence="9">
    <location>
        <begin position="16"/>
        <end position="355"/>
    </location>
</feature>
<dbReference type="Gene3D" id="3.40.640.10">
    <property type="entry name" value="Type I PLP-dependent aspartate aminotransferase-like (Major domain)"/>
    <property type="match status" value="1"/>
</dbReference>
<dbReference type="EC" id="2.8.1.7" evidence="3"/>
<keyword evidence="6" id="KW-0663">Pyridoxal phosphate</keyword>
<dbReference type="Gene3D" id="3.90.1150.10">
    <property type="entry name" value="Aspartate Aminotransferase, domain 1"/>
    <property type="match status" value="1"/>
</dbReference>
<evidence type="ECO:0000259" key="9">
    <source>
        <dbReference type="Pfam" id="PF00266"/>
    </source>
</evidence>
<comment type="similarity">
    <text evidence="2">Belongs to the class-V pyridoxal-phosphate-dependent aminotransferase family. NifS/IscS subfamily.</text>
</comment>
<evidence type="ECO:0000256" key="7">
    <source>
        <dbReference type="ARBA" id="ARBA00023004"/>
    </source>
</evidence>
<evidence type="ECO:0000313" key="10">
    <source>
        <dbReference type="EMBL" id="CAB4877531.1"/>
    </source>
</evidence>
<dbReference type="EMBL" id="CAFBLM010000058">
    <property type="protein sequence ID" value="CAB4877531.1"/>
    <property type="molecule type" value="Genomic_DNA"/>
</dbReference>
<evidence type="ECO:0000256" key="1">
    <source>
        <dbReference type="ARBA" id="ARBA00001933"/>
    </source>
</evidence>
<dbReference type="GO" id="GO:0051536">
    <property type="term" value="F:iron-sulfur cluster binding"/>
    <property type="evidence" value="ECO:0007669"/>
    <property type="project" value="UniProtKB-KW"/>
</dbReference>
<name>A0A6J7E460_9ZZZZ</name>
<dbReference type="InterPro" id="IPR020578">
    <property type="entry name" value="Aminotrans_V_PyrdxlP_BS"/>
</dbReference>
<evidence type="ECO:0000256" key="5">
    <source>
        <dbReference type="ARBA" id="ARBA00022723"/>
    </source>
</evidence>
<keyword evidence="8" id="KW-0411">Iron-sulfur</keyword>